<proteinExistence type="predicted"/>
<dbReference type="InterPro" id="IPR036855">
    <property type="entry name" value="Znf_CCCH_sf"/>
</dbReference>
<evidence type="ECO:0000313" key="8">
    <source>
        <dbReference type="EMBL" id="TXG70019.1"/>
    </source>
</evidence>
<dbReference type="EMBL" id="VAHF01000002">
    <property type="protein sequence ID" value="TXG70019.1"/>
    <property type="molecule type" value="Genomic_DNA"/>
</dbReference>
<evidence type="ECO:0000259" key="7">
    <source>
        <dbReference type="PROSITE" id="PS50103"/>
    </source>
</evidence>
<organism evidence="8 9">
    <name type="scientific">Acer yangbiense</name>
    <dbReference type="NCBI Taxonomy" id="1000413"/>
    <lineage>
        <taxon>Eukaryota</taxon>
        <taxon>Viridiplantae</taxon>
        <taxon>Streptophyta</taxon>
        <taxon>Embryophyta</taxon>
        <taxon>Tracheophyta</taxon>
        <taxon>Spermatophyta</taxon>
        <taxon>Magnoliopsida</taxon>
        <taxon>eudicotyledons</taxon>
        <taxon>Gunneridae</taxon>
        <taxon>Pentapetalae</taxon>
        <taxon>rosids</taxon>
        <taxon>malvids</taxon>
        <taxon>Sapindales</taxon>
        <taxon>Sapindaceae</taxon>
        <taxon>Hippocastanoideae</taxon>
        <taxon>Acereae</taxon>
        <taxon>Acer</taxon>
    </lineage>
</organism>
<dbReference type="PANTHER" id="PTHR12547:SF139">
    <property type="entry name" value="C3H1-TYPE DOMAIN-CONTAINING PROTEIN"/>
    <property type="match status" value="1"/>
</dbReference>
<comment type="caution">
    <text evidence="8">The sequence shown here is derived from an EMBL/GenBank/DDBJ whole genome shotgun (WGS) entry which is preliminary data.</text>
</comment>
<feature type="zinc finger region" description="C3H1-type" evidence="5">
    <location>
        <begin position="221"/>
        <end position="249"/>
    </location>
</feature>
<evidence type="ECO:0000256" key="4">
    <source>
        <dbReference type="ARBA" id="ARBA00022833"/>
    </source>
</evidence>
<dbReference type="InterPro" id="IPR000571">
    <property type="entry name" value="Znf_CCCH"/>
</dbReference>
<reference evidence="9" key="1">
    <citation type="journal article" date="2019" name="Gigascience">
        <title>De novo genome assembly of the endangered Acer yangbiense, a plant species with extremely small populations endemic to Yunnan Province, China.</title>
        <authorList>
            <person name="Yang J."/>
            <person name="Wariss H.M."/>
            <person name="Tao L."/>
            <person name="Zhang R."/>
            <person name="Yun Q."/>
            <person name="Hollingsworth P."/>
            <person name="Dao Z."/>
            <person name="Luo G."/>
            <person name="Guo H."/>
            <person name="Ma Y."/>
            <person name="Sun W."/>
        </authorList>
    </citation>
    <scope>NUCLEOTIDE SEQUENCE [LARGE SCALE GENOMIC DNA]</scope>
    <source>
        <strain evidence="9">cv. Malutang</strain>
    </source>
</reference>
<keyword evidence="9" id="KW-1185">Reference proteome</keyword>
<evidence type="ECO:0000313" key="9">
    <source>
        <dbReference type="Proteomes" id="UP000323000"/>
    </source>
</evidence>
<feature type="region of interest" description="Disordered" evidence="6">
    <location>
        <begin position="1"/>
        <end position="32"/>
    </location>
</feature>
<accession>A0A5C7ILS0</accession>
<protein>
    <recommendedName>
        <fullName evidence="7">C3H1-type domain-containing protein</fullName>
    </recommendedName>
</protein>
<keyword evidence="4 5" id="KW-0862">Zinc</keyword>
<dbReference type="FunFam" id="4.10.1000.10:FF:000001">
    <property type="entry name" value="zinc finger CCCH domain-containing protein 15-like"/>
    <property type="match status" value="1"/>
</dbReference>
<dbReference type="GO" id="GO:0008270">
    <property type="term" value="F:zinc ion binding"/>
    <property type="evidence" value="ECO:0007669"/>
    <property type="project" value="UniProtKB-KW"/>
</dbReference>
<dbReference type="SUPFAM" id="SSF90229">
    <property type="entry name" value="CCCH zinc finger"/>
    <property type="match status" value="2"/>
</dbReference>
<feature type="compositionally biased region" description="Low complexity" evidence="6">
    <location>
        <begin position="14"/>
        <end position="26"/>
    </location>
</feature>
<evidence type="ECO:0000256" key="2">
    <source>
        <dbReference type="ARBA" id="ARBA00022737"/>
    </source>
</evidence>
<evidence type="ECO:0000256" key="6">
    <source>
        <dbReference type="SAM" id="MobiDB-lite"/>
    </source>
</evidence>
<name>A0A5C7ILS0_9ROSI</name>
<dbReference type="InterPro" id="IPR045877">
    <property type="entry name" value="ZFP36-like"/>
</dbReference>
<keyword evidence="3 5" id="KW-0863">Zinc-finger</keyword>
<dbReference type="Proteomes" id="UP000323000">
    <property type="component" value="Chromosome 2"/>
</dbReference>
<dbReference type="OrthoDB" id="410307at2759"/>
<feature type="domain" description="C3H1-type" evidence="7">
    <location>
        <begin position="221"/>
        <end position="249"/>
    </location>
</feature>
<dbReference type="SMART" id="SM00356">
    <property type="entry name" value="ZnF_C3H1"/>
    <property type="match status" value="2"/>
</dbReference>
<evidence type="ECO:0000256" key="5">
    <source>
        <dbReference type="PROSITE-ProRule" id="PRU00723"/>
    </source>
</evidence>
<evidence type="ECO:0000256" key="1">
    <source>
        <dbReference type="ARBA" id="ARBA00022723"/>
    </source>
</evidence>
<keyword evidence="1 5" id="KW-0479">Metal-binding</keyword>
<dbReference type="PROSITE" id="PS50103">
    <property type="entry name" value="ZF_C3H1"/>
    <property type="match status" value="2"/>
</dbReference>
<dbReference type="Gene3D" id="4.10.1000.10">
    <property type="entry name" value="Zinc finger, CCCH-type"/>
    <property type="match status" value="2"/>
</dbReference>
<dbReference type="GO" id="GO:0003729">
    <property type="term" value="F:mRNA binding"/>
    <property type="evidence" value="ECO:0007669"/>
    <property type="project" value="InterPro"/>
</dbReference>
<dbReference type="AlphaFoldDB" id="A0A5C7ILS0"/>
<dbReference type="FunFam" id="4.10.1000.10:FF:000002">
    <property type="entry name" value="Zinc finger protein 36, C3H1 type-like 1"/>
    <property type="match status" value="1"/>
</dbReference>
<evidence type="ECO:0000256" key="3">
    <source>
        <dbReference type="ARBA" id="ARBA00022771"/>
    </source>
</evidence>
<feature type="zinc finger region" description="C3H1-type" evidence="5">
    <location>
        <begin position="183"/>
        <end position="211"/>
    </location>
</feature>
<sequence length="258" mass="30223">MEYDSDTSPPFDPNSSTLTTTTQNSSPPDFAADNMSSSMYHSIFQATEQRLNQARMVLEHQQLCDHYDLCMSRLKEFTGEMKTLRRENADLRLANSALFKLFSSFDYLNKEISSPGFSPKSVMDPKQFENVNYSLPKNISVPTTHYVKPNQTNTYTDLIRRRLEKREEDEEKAEEMEMYNQGMWKTEICNKWEQTGTCPYGVNCQFAHGITELRSVMRHPKYKTQLCRMVLYGDKCPYGHRCHFRHSLNHQDRLLLPR</sequence>
<dbReference type="Pfam" id="PF00642">
    <property type="entry name" value="zf-CCCH"/>
    <property type="match status" value="1"/>
</dbReference>
<gene>
    <name evidence="8" type="ORF">EZV62_004954</name>
</gene>
<keyword evidence="2" id="KW-0677">Repeat</keyword>
<feature type="domain" description="C3H1-type" evidence="7">
    <location>
        <begin position="183"/>
        <end position="211"/>
    </location>
</feature>
<dbReference type="PANTHER" id="PTHR12547">
    <property type="entry name" value="CCCH ZINC FINGER/TIS11-RELATED"/>
    <property type="match status" value="1"/>
</dbReference>